<feature type="region of interest" description="Disordered" evidence="1">
    <location>
        <begin position="25"/>
        <end position="44"/>
    </location>
</feature>
<dbReference type="Proteomes" id="UP001519460">
    <property type="component" value="Unassembled WGS sequence"/>
</dbReference>
<comment type="caution">
    <text evidence="2">The sequence shown here is derived from an EMBL/GenBank/DDBJ whole genome shotgun (WGS) entry which is preliminary data.</text>
</comment>
<sequence>MRSLQLMKGRVYYLRAGVTNGAGLKTTSTSKPIMLDTSPPSPGEVKVGTDWTVGVEAGVSGSDAHSPGMIALKSLQSEASCVTQARSDVRCVSAKMGSDGHRVILPRLRVY</sequence>
<organism evidence="2 3">
    <name type="scientific">Batillaria attramentaria</name>
    <dbReference type="NCBI Taxonomy" id="370345"/>
    <lineage>
        <taxon>Eukaryota</taxon>
        <taxon>Metazoa</taxon>
        <taxon>Spiralia</taxon>
        <taxon>Lophotrochozoa</taxon>
        <taxon>Mollusca</taxon>
        <taxon>Gastropoda</taxon>
        <taxon>Caenogastropoda</taxon>
        <taxon>Sorbeoconcha</taxon>
        <taxon>Cerithioidea</taxon>
        <taxon>Batillariidae</taxon>
        <taxon>Batillaria</taxon>
    </lineage>
</organism>
<dbReference type="AlphaFoldDB" id="A0ABD0KL10"/>
<dbReference type="EMBL" id="JACVVK020000157">
    <property type="protein sequence ID" value="KAK7487928.1"/>
    <property type="molecule type" value="Genomic_DNA"/>
</dbReference>
<evidence type="ECO:0000313" key="3">
    <source>
        <dbReference type="Proteomes" id="UP001519460"/>
    </source>
</evidence>
<name>A0ABD0KL10_9CAEN</name>
<proteinExistence type="predicted"/>
<evidence type="ECO:0000256" key="1">
    <source>
        <dbReference type="SAM" id="MobiDB-lite"/>
    </source>
</evidence>
<protein>
    <recommendedName>
        <fullName evidence="4">Fibronectin type-III domain-containing protein</fullName>
    </recommendedName>
</protein>
<evidence type="ECO:0008006" key="4">
    <source>
        <dbReference type="Google" id="ProtNLM"/>
    </source>
</evidence>
<keyword evidence="3" id="KW-1185">Reference proteome</keyword>
<reference evidence="2 3" key="1">
    <citation type="journal article" date="2023" name="Sci. Data">
        <title>Genome assembly of the Korean intertidal mud-creeper Batillaria attramentaria.</title>
        <authorList>
            <person name="Patra A.K."/>
            <person name="Ho P.T."/>
            <person name="Jun S."/>
            <person name="Lee S.J."/>
            <person name="Kim Y."/>
            <person name="Won Y.J."/>
        </authorList>
    </citation>
    <scope>NUCLEOTIDE SEQUENCE [LARGE SCALE GENOMIC DNA]</scope>
    <source>
        <strain evidence="2">Wonlab-2016</strain>
    </source>
</reference>
<evidence type="ECO:0000313" key="2">
    <source>
        <dbReference type="EMBL" id="KAK7487928.1"/>
    </source>
</evidence>
<gene>
    <name evidence="2" type="ORF">BaRGS_00020829</name>
</gene>
<accession>A0ABD0KL10</accession>